<dbReference type="Pfam" id="PF02199">
    <property type="entry name" value="SapA"/>
    <property type="match status" value="1"/>
</dbReference>
<dbReference type="PANTHER" id="PTHR11480">
    <property type="entry name" value="SAPOSIN-RELATED"/>
    <property type="match status" value="1"/>
</dbReference>
<dbReference type="InterPro" id="IPR008373">
    <property type="entry name" value="Saposin"/>
</dbReference>
<dbReference type="GO" id="GO:0005576">
    <property type="term" value="C:extracellular region"/>
    <property type="evidence" value="ECO:0007669"/>
    <property type="project" value="UniProtKB-SubCell"/>
</dbReference>
<name>S4RSK1_PETMA</name>
<dbReference type="Pfam" id="PF05184">
    <property type="entry name" value="SapB_1"/>
    <property type="match status" value="1"/>
</dbReference>
<evidence type="ECO:0000256" key="13">
    <source>
        <dbReference type="SAM" id="Phobius"/>
    </source>
</evidence>
<evidence type="ECO:0000256" key="8">
    <source>
        <dbReference type="ARBA" id="ARBA00023157"/>
    </source>
</evidence>
<protein>
    <recommendedName>
        <fullName evidence="11">Pulmonary surfactant-associated protein B</fullName>
    </recommendedName>
    <alternativeName>
        <fullName evidence="12">Pulmonary surfactant-associated proteolipid SPL(Phe)</fullName>
    </alternativeName>
</protein>
<feature type="domain" description="Saposin B-type" evidence="14">
    <location>
        <begin position="196"/>
        <end position="277"/>
    </location>
</feature>
<accession>S4RSK1</accession>
<evidence type="ECO:0000256" key="1">
    <source>
        <dbReference type="ARBA" id="ARBA00004364"/>
    </source>
</evidence>
<feature type="transmembrane region" description="Helical" evidence="13">
    <location>
        <begin position="6"/>
        <end position="25"/>
    </location>
</feature>
<proteinExistence type="predicted"/>
<feature type="domain" description="Saposin A-type" evidence="15">
    <location>
        <begin position="21"/>
        <end position="61"/>
    </location>
</feature>
<keyword evidence="13" id="KW-0812">Transmembrane</keyword>
<organism evidence="16">
    <name type="scientific">Petromyzon marinus</name>
    <name type="common">Sea lamprey</name>
    <dbReference type="NCBI Taxonomy" id="7757"/>
    <lineage>
        <taxon>Eukaryota</taxon>
        <taxon>Metazoa</taxon>
        <taxon>Chordata</taxon>
        <taxon>Craniata</taxon>
        <taxon>Vertebrata</taxon>
        <taxon>Cyclostomata</taxon>
        <taxon>Hyperoartia</taxon>
        <taxon>Petromyzontiformes</taxon>
        <taxon>Petromyzontidae</taxon>
        <taxon>Petromyzon</taxon>
    </lineage>
</organism>
<evidence type="ECO:0000256" key="6">
    <source>
        <dbReference type="ARBA" id="ARBA00022729"/>
    </source>
</evidence>
<dbReference type="InterPro" id="IPR003119">
    <property type="entry name" value="SAP_A"/>
</dbReference>
<evidence type="ECO:0000256" key="4">
    <source>
        <dbReference type="ARBA" id="ARBA00022525"/>
    </source>
</evidence>
<dbReference type="PROSITE" id="PS51110">
    <property type="entry name" value="SAP_A"/>
    <property type="match status" value="1"/>
</dbReference>
<dbReference type="GO" id="GO:0016020">
    <property type="term" value="C:membrane"/>
    <property type="evidence" value="ECO:0007669"/>
    <property type="project" value="GOC"/>
</dbReference>
<dbReference type="GO" id="GO:0006665">
    <property type="term" value="P:sphingolipid metabolic process"/>
    <property type="evidence" value="ECO:0007669"/>
    <property type="project" value="InterPro"/>
</dbReference>
<evidence type="ECO:0000256" key="10">
    <source>
        <dbReference type="ARBA" id="ARBA00037221"/>
    </source>
</evidence>
<dbReference type="SMART" id="SM00162">
    <property type="entry name" value="SAPA"/>
    <property type="match status" value="1"/>
</dbReference>
<evidence type="ECO:0000256" key="11">
    <source>
        <dbReference type="ARBA" id="ARBA00041094"/>
    </source>
</evidence>
<keyword evidence="7" id="KW-0677">Repeat</keyword>
<dbReference type="STRING" id="7757.ENSPMAP00000008190"/>
<comment type="subcellular location">
    <subcellularLocation>
        <location evidence="1">Secreted</location>
        <location evidence="1">Extracellular space</location>
        <location evidence="1">Surface film</location>
    </subcellularLocation>
</comment>
<dbReference type="InterPro" id="IPR011001">
    <property type="entry name" value="Saposin-like"/>
</dbReference>
<dbReference type="PANTHER" id="PTHR11480:SF33">
    <property type="entry name" value="PULMONARY SURFACTANT-ASSOCIATED PROTEIN B"/>
    <property type="match status" value="1"/>
</dbReference>
<dbReference type="SUPFAM" id="SSF47862">
    <property type="entry name" value="Saposin"/>
    <property type="match status" value="2"/>
</dbReference>
<keyword evidence="5" id="KW-0305">Gaseous exchange</keyword>
<dbReference type="SMART" id="SM00741">
    <property type="entry name" value="SapB"/>
    <property type="match status" value="2"/>
</dbReference>
<comment type="subunit">
    <text evidence="2">Homodimer; disulfide-linked.</text>
</comment>
<dbReference type="PROSITE" id="PS50015">
    <property type="entry name" value="SAP_B"/>
    <property type="match status" value="2"/>
</dbReference>
<dbReference type="Pfam" id="PF03489">
    <property type="entry name" value="SapB_2"/>
    <property type="match status" value="2"/>
</dbReference>
<keyword evidence="6" id="KW-0732">Signal</keyword>
<dbReference type="Ensembl" id="ENSPMAT00000008227.1">
    <property type="protein sequence ID" value="ENSPMAP00000008190.1"/>
    <property type="gene ID" value="ENSPMAG00000007420.1"/>
</dbReference>
<keyword evidence="13" id="KW-0472">Membrane</keyword>
<evidence type="ECO:0000259" key="14">
    <source>
        <dbReference type="PROSITE" id="PS50015"/>
    </source>
</evidence>
<keyword evidence="4" id="KW-0964">Secreted</keyword>
<dbReference type="FunFam" id="1.10.225.10:FF:000002">
    <property type="entry name" value="prosaposin isoform X2"/>
    <property type="match status" value="1"/>
</dbReference>
<sequence length="287" mass="31726">KSSAYIWVLIACLLVSMFYFYIIVFKKCTYGPSYWCRDLGSATECSAVQHCAQTVWNKPTANNQLCDTCKEVVTVVRDMMLGSATEAQLKAYLESACSMMSDPGLISECRKLVDNYLDNVLDMLKHQMQDPSVVCTALTVCKTQQSVNEHRISTNDIPVPEVPILEMLEEKLKVCVGCCTRYWGAPRSKVAIERGTATCVHDCVAFLKDVQDLIKKNRSYADALIDAVSKQCDMLGPDMSDVCKQYVSAYADQIVQMFMGSSPEVLCSGVGICSKAKHSPLLSLTPA</sequence>
<keyword evidence="13" id="KW-1133">Transmembrane helix</keyword>
<dbReference type="GeneTree" id="ENSGT00940000164890"/>
<comment type="function">
    <text evidence="10">Pulmonary surfactant-associated proteins promote alveolar stability by lowering the surface tension at the air-liquid interface in the peripheral air spaces. SP-B increases the collapse pressure of palmitic acid to nearly 70 millinewtons per meter.</text>
</comment>
<dbReference type="GO" id="GO:0005771">
    <property type="term" value="C:multivesicular body"/>
    <property type="evidence" value="ECO:0007669"/>
    <property type="project" value="TreeGrafter"/>
</dbReference>
<evidence type="ECO:0000256" key="2">
    <source>
        <dbReference type="ARBA" id="ARBA00011748"/>
    </source>
</evidence>
<reference evidence="16" key="1">
    <citation type="submission" date="2025-08" db="UniProtKB">
        <authorList>
            <consortium name="Ensembl"/>
        </authorList>
    </citation>
    <scope>IDENTIFICATION</scope>
</reference>
<evidence type="ECO:0000313" key="16">
    <source>
        <dbReference type="Ensembl" id="ENSPMAP00000008190.1"/>
    </source>
</evidence>
<evidence type="ECO:0000259" key="15">
    <source>
        <dbReference type="PROSITE" id="PS51110"/>
    </source>
</evidence>
<dbReference type="InterPro" id="IPR008139">
    <property type="entry name" value="SaposinB_dom"/>
</dbReference>
<evidence type="ECO:0000256" key="3">
    <source>
        <dbReference type="ARBA" id="ARBA00022439"/>
    </source>
</evidence>
<reference evidence="16" key="2">
    <citation type="submission" date="2025-09" db="UniProtKB">
        <authorList>
            <consortium name="Ensembl"/>
        </authorList>
    </citation>
    <scope>IDENTIFICATION</scope>
</reference>
<evidence type="ECO:0000256" key="9">
    <source>
        <dbReference type="ARBA" id="ARBA00023180"/>
    </source>
</evidence>
<dbReference type="InterPro" id="IPR008138">
    <property type="entry name" value="SapB_2"/>
</dbReference>
<dbReference type="InterPro" id="IPR051428">
    <property type="entry name" value="Sphingo_Act-Surfact_Prot"/>
</dbReference>
<dbReference type="GO" id="GO:0005764">
    <property type="term" value="C:lysosome"/>
    <property type="evidence" value="ECO:0007669"/>
    <property type="project" value="InterPro"/>
</dbReference>
<dbReference type="OMA" id="LCRLTAW"/>
<dbReference type="InterPro" id="IPR007856">
    <property type="entry name" value="SapB_1"/>
</dbReference>
<evidence type="ECO:0000256" key="7">
    <source>
        <dbReference type="ARBA" id="ARBA00022737"/>
    </source>
</evidence>
<evidence type="ECO:0000256" key="12">
    <source>
        <dbReference type="ARBA" id="ARBA00041785"/>
    </source>
</evidence>
<dbReference type="GO" id="GO:0007585">
    <property type="term" value="P:respiratory gaseous exchange by respiratory system"/>
    <property type="evidence" value="ECO:0007669"/>
    <property type="project" value="UniProtKB-KW"/>
</dbReference>
<dbReference type="AlphaFoldDB" id="S4RSK1"/>
<feature type="domain" description="Saposin B-type" evidence="14">
    <location>
        <begin position="62"/>
        <end position="145"/>
    </location>
</feature>
<dbReference type="PRINTS" id="PR01797">
    <property type="entry name" value="SAPOSIN"/>
</dbReference>
<evidence type="ECO:0000256" key="5">
    <source>
        <dbReference type="ARBA" id="ARBA00022713"/>
    </source>
</evidence>
<keyword evidence="3" id="KW-0767">Surface film</keyword>
<keyword evidence="9" id="KW-0325">Glycoprotein</keyword>
<keyword evidence="8" id="KW-1015">Disulfide bond</keyword>
<dbReference type="HOGENOM" id="CLU_929179_0_0_1"/>
<dbReference type="Gene3D" id="1.10.225.10">
    <property type="entry name" value="Saposin-like"/>
    <property type="match status" value="2"/>
</dbReference>